<evidence type="ECO:0000313" key="3">
    <source>
        <dbReference type="Proteomes" id="UP000566819"/>
    </source>
</evidence>
<accession>A0A8H4RQ27</accession>
<evidence type="ECO:0000259" key="1">
    <source>
        <dbReference type="Pfam" id="PF20150"/>
    </source>
</evidence>
<organism evidence="2 3">
    <name type="scientific">Cudoniella acicularis</name>
    <dbReference type="NCBI Taxonomy" id="354080"/>
    <lineage>
        <taxon>Eukaryota</taxon>
        <taxon>Fungi</taxon>
        <taxon>Dikarya</taxon>
        <taxon>Ascomycota</taxon>
        <taxon>Pezizomycotina</taxon>
        <taxon>Leotiomycetes</taxon>
        <taxon>Helotiales</taxon>
        <taxon>Tricladiaceae</taxon>
        <taxon>Cudoniella</taxon>
    </lineage>
</organism>
<dbReference type="OrthoDB" id="3563445at2759"/>
<gene>
    <name evidence="2" type="ORF">G7Y89_g4129</name>
</gene>
<protein>
    <recommendedName>
        <fullName evidence="1">2EXR domain-containing protein</fullName>
    </recommendedName>
</protein>
<dbReference type="Pfam" id="PF20150">
    <property type="entry name" value="2EXR"/>
    <property type="match status" value="1"/>
</dbReference>
<keyword evidence="3" id="KW-1185">Reference proteome</keyword>
<sequence length="372" mass="42416">MASPSKVHLENFLVSEKSHDVFYPFPRLPSELRHQIWRHYLADATPQMYRFKLRCPDRALYDPWGNNLIPGDKIFLEPPGCFPGQEGTDFLQPLRVSTATRHIASVTCVESRQAVLELFPDTLRFRQLPFGWTGDEAPGGIDSADAAGLPEYVLRFNGVKDIIVFQVAWEDQQAAIGISKLKGSPPDEFLNIRHVGIGAGELQMGYDWIEANYGTPLQDCRCETEECQDYCKKEPLPSFLALFPLLQTLCIAGVPRGAIHRPGDTIQPQKGLSRKINNCPCPENGPRHSWQMIKAWDACGWFAIYDERSGCSFHKFGKIEEIRQRWRSHFPYYRALDHLEIKFIQLWDPDLSTHSQPCSSCIYRSSNVFPLS</sequence>
<reference evidence="2 3" key="1">
    <citation type="submission" date="2020-03" db="EMBL/GenBank/DDBJ databases">
        <title>Draft Genome Sequence of Cudoniella acicularis.</title>
        <authorList>
            <person name="Buettner E."/>
            <person name="Kellner H."/>
        </authorList>
    </citation>
    <scope>NUCLEOTIDE SEQUENCE [LARGE SCALE GENOMIC DNA]</scope>
    <source>
        <strain evidence="2 3">DSM 108380</strain>
    </source>
</reference>
<feature type="domain" description="2EXR" evidence="1">
    <location>
        <begin position="22"/>
        <end position="121"/>
    </location>
</feature>
<dbReference type="EMBL" id="JAAMPI010000217">
    <property type="protein sequence ID" value="KAF4633977.1"/>
    <property type="molecule type" value="Genomic_DNA"/>
</dbReference>
<proteinExistence type="predicted"/>
<name>A0A8H4RQ27_9HELO</name>
<evidence type="ECO:0000313" key="2">
    <source>
        <dbReference type="EMBL" id="KAF4633977.1"/>
    </source>
</evidence>
<comment type="caution">
    <text evidence="2">The sequence shown here is derived from an EMBL/GenBank/DDBJ whole genome shotgun (WGS) entry which is preliminary data.</text>
</comment>
<dbReference type="Proteomes" id="UP000566819">
    <property type="component" value="Unassembled WGS sequence"/>
</dbReference>
<dbReference type="AlphaFoldDB" id="A0A8H4RQ27"/>
<dbReference type="InterPro" id="IPR045518">
    <property type="entry name" value="2EXR"/>
</dbReference>